<evidence type="ECO:0000256" key="5">
    <source>
        <dbReference type="ARBA" id="ARBA00023015"/>
    </source>
</evidence>
<protein>
    <submittedName>
        <fullName evidence="12">Response regulator</fullName>
    </submittedName>
</protein>
<dbReference type="Pfam" id="PF00072">
    <property type="entry name" value="Response_reg"/>
    <property type="match status" value="1"/>
</dbReference>
<dbReference type="Gene3D" id="6.10.250.690">
    <property type="match status" value="1"/>
</dbReference>
<evidence type="ECO:0000256" key="3">
    <source>
        <dbReference type="ARBA" id="ARBA00022553"/>
    </source>
</evidence>
<feature type="DNA-binding region" description="OmpR/PhoB-type" evidence="9">
    <location>
        <begin position="140"/>
        <end position="239"/>
    </location>
</feature>
<dbReference type="PANTHER" id="PTHR48111:SF47">
    <property type="entry name" value="TRANSCRIPTIONAL REGULATORY PROTEIN RSTA"/>
    <property type="match status" value="1"/>
</dbReference>
<evidence type="ECO:0000256" key="2">
    <source>
        <dbReference type="ARBA" id="ARBA00022490"/>
    </source>
</evidence>
<comment type="subcellular location">
    <subcellularLocation>
        <location evidence="1">Cytoplasm</location>
    </subcellularLocation>
</comment>
<evidence type="ECO:0000256" key="4">
    <source>
        <dbReference type="ARBA" id="ARBA00023012"/>
    </source>
</evidence>
<reference evidence="12 13" key="1">
    <citation type="submission" date="2019-06" db="EMBL/GenBank/DDBJ databases">
        <title>Whole genome sequence for Cellvibrionaceae sp. R142.</title>
        <authorList>
            <person name="Wang G."/>
        </authorList>
    </citation>
    <scope>NUCLEOTIDE SEQUENCE [LARGE SCALE GENOMIC DNA]</scope>
    <source>
        <strain evidence="12 13">R142</strain>
    </source>
</reference>
<dbReference type="PROSITE" id="PS50110">
    <property type="entry name" value="RESPONSE_REGULATORY"/>
    <property type="match status" value="1"/>
</dbReference>
<dbReference type="Proteomes" id="UP000319732">
    <property type="component" value="Unassembled WGS sequence"/>
</dbReference>
<evidence type="ECO:0000313" key="13">
    <source>
        <dbReference type="Proteomes" id="UP000319732"/>
    </source>
</evidence>
<organism evidence="12 13">
    <name type="scientific">Exilibacterium tricleocarpae</name>
    <dbReference type="NCBI Taxonomy" id="2591008"/>
    <lineage>
        <taxon>Bacteria</taxon>
        <taxon>Pseudomonadati</taxon>
        <taxon>Pseudomonadota</taxon>
        <taxon>Gammaproteobacteria</taxon>
        <taxon>Cellvibrionales</taxon>
        <taxon>Cellvibrionaceae</taxon>
        <taxon>Exilibacterium</taxon>
    </lineage>
</organism>
<comment type="caution">
    <text evidence="12">The sequence shown here is derived from an EMBL/GenBank/DDBJ whole genome shotgun (WGS) entry which is preliminary data.</text>
</comment>
<keyword evidence="6 9" id="KW-0238">DNA-binding</keyword>
<dbReference type="CDD" id="cd00383">
    <property type="entry name" value="trans_reg_C"/>
    <property type="match status" value="1"/>
</dbReference>
<dbReference type="InterPro" id="IPR016032">
    <property type="entry name" value="Sig_transdc_resp-reg_C-effctor"/>
</dbReference>
<keyword evidence="5" id="KW-0805">Transcription regulation</keyword>
<evidence type="ECO:0000259" key="11">
    <source>
        <dbReference type="PROSITE" id="PS51755"/>
    </source>
</evidence>
<dbReference type="InterPro" id="IPR001789">
    <property type="entry name" value="Sig_transdc_resp-reg_receiver"/>
</dbReference>
<dbReference type="GO" id="GO:0032993">
    <property type="term" value="C:protein-DNA complex"/>
    <property type="evidence" value="ECO:0007669"/>
    <property type="project" value="TreeGrafter"/>
</dbReference>
<evidence type="ECO:0000256" key="1">
    <source>
        <dbReference type="ARBA" id="ARBA00004496"/>
    </source>
</evidence>
<dbReference type="GO" id="GO:0006355">
    <property type="term" value="P:regulation of DNA-templated transcription"/>
    <property type="evidence" value="ECO:0007669"/>
    <property type="project" value="InterPro"/>
</dbReference>
<dbReference type="EMBL" id="VHSG01000004">
    <property type="protein sequence ID" value="TQV85115.1"/>
    <property type="molecule type" value="Genomic_DNA"/>
</dbReference>
<evidence type="ECO:0000313" key="12">
    <source>
        <dbReference type="EMBL" id="TQV85115.1"/>
    </source>
</evidence>
<keyword evidence="3 8" id="KW-0597">Phosphoprotein</keyword>
<dbReference type="GO" id="GO:0000976">
    <property type="term" value="F:transcription cis-regulatory region binding"/>
    <property type="evidence" value="ECO:0007669"/>
    <property type="project" value="TreeGrafter"/>
</dbReference>
<dbReference type="InterPro" id="IPR001867">
    <property type="entry name" value="OmpR/PhoB-type_DNA-bd"/>
</dbReference>
<evidence type="ECO:0000256" key="7">
    <source>
        <dbReference type="ARBA" id="ARBA00023163"/>
    </source>
</evidence>
<evidence type="ECO:0000256" key="6">
    <source>
        <dbReference type="ARBA" id="ARBA00023125"/>
    </source>
</evidence>
<keyword evidence="13" id="KW-1185">Reference proteome</keyword>
<dbReference type="SMART" id="SM00862">
    <property type="entry name" value="Trans_reg_C"/>
    <property type="match status" value="1"/>
</dbReference>
<dbReference type="FunFam" id="1.10.10.10:FF:000099">
    <property type="entry name" value="Two-component system response regulator TorR"/>
    <property type="match status" value="1"/>
</dbReference>
<evidence type="ECO:0000256" key="9">
    <source>
        <dbReference type="PROSITE-ProRule" id="PRU01091"/>
    </source>
</evidence>
<proteinExistence type="predicted"/>
<dbReference type="InterPro" id="IPR039420">
    <property type="entry name" value="WalR-like"/>
</dbReference>
<dbReference type="SUPFAM" id="SSF52172">
    <property type="entry name" value="CheY-like"/>
    <property type="match status" value="1"/>
</dbReference>
<dbReference type="GO" id="GO:0000156">
    <property type="term" value="F:phosphorelay response regulator activity"/>
    <property type="evidence" value="ECO:0007669"/>
    <property type="project" value="TreeGrafter"/>
</dbReference>
<dbReference type="SUPFAM" id="SSF46894">
    <property type="entry name" value="C-terminal effector domain of the bipartite response regulators"/>
    <property type="match status" value="1"/>
</dbReference>
<gene>
    <name evidence="12" type="ORF">FKG94_02685</name>
</gene>
<sequence>MKSSDAAAIRLFLVEDDAGLSALVQEYFTKKGFAVAAESDGITAARRILEEKPDVVILDVMLPGITGMEICRRVRPAFSGLILMLTALDDDMDQMLGLELGADDYVVKPVVPRLLLSRIHALLRRTPVNRTPQPTEVSADDQLAVGDLCINRVSRTLAVGSSPIKLTTAEFELLWVLAEAAGKVVNRDTILQRIRGLDYDGLDRSIDRRISRLRKKLGDDPDNPKRIKTVRGKGYILCP</sequence>
<feature type="modified residue" description="4-aspartylphosphate" evidence="8">
    <location>
        <position position="59"/>
    </location>
</feature>
<dbReference type="OrthoDB" id="9802426at2"/>
<dbReference type="RefSeq" id="WP_142902662.1">
    <property type="nucleotide sequence ID" value="NZ_ML660088.1"/>
</dbReference>
<accession>A0A545U6M0</accession>
<feature type="domain" description="OmpR/PhoB-type" evidence="11">
    <location>
        <begin position="140"/>
        <end position="239"/>
    </location>
</feature>
<keyword evidence="2" id="KW-0963">Cytoplasm</keyword>
<dbReference type="InterPro" id="IPR011006">
    <property type="entry name" value="CheY-like_superfamily"/>
</dbReference>
<dbReference type="Gene3D" id="1.10.10.10">
    <property type="entry name" value="Winged helix-like DNA-binding domain superfamily/Winged helix DNA-binding domain"/>
    <property type="match status" value="1"/>
</dbReference>
<evidence type="ECO:0000256" key="8">
    <source>
        <dbReference type="PROSITE-ProRule" id="PRU00169"/>
    </source>
</evidence>
<keyword evidence="4" id="KW-0902">Two-component regulatory system</keyword>
<dbReference type="GO" id="GO:0005829">
    <property type="term" value="C:cytosol"/>
    <property type="evidence" value="ECO:0007669"/>
    <property type="project" value="TreeGrafter"/>
</dbReference>
<name>A0A545U6M0_9GAMM</name>
<dbReference type="PANTHER" id="PTHR48111">
    <property type="entry name" value="REGULATOR OF RPOS"/>
    <property type="match status" value="1"/>
</dbReference>
<dbReference type="InterPro" id="IPR036388">
    <property type="entry name" value="WH-like_DNA-bd_sf"/>
</dbReference>
<dbReference type="PROSITE" id="PS51755">
    <property type="entry name" value="OMPR_PHOB"/>
    <property type="match status" value="1"/>
</dbReference>
<dbReference type="Gene3D" id="3.40.50.2300">
    <property type="match status" value="1"/>
</dbReference>
<dbReference type="AlphaFoldDB" id="A0A545U6M0"/>
<dbReference type="SMART" id="SM00448">
    <property type="entry name" value="REC"/>
    <property type="match status" value="1"/>
</dbReference>
<evidence type="ECO:0000259" key="10">
    <source>
        <dbReference type="PROSITE" id="PS50110"/>
    </source>
</evidence>
<dbReference type="Pfam" id="PF00486">
    <property type="entry name" value="Trans_reg_C"/>
    <property type="match status" value="1"/>
</dbReference>
<feature type="domain" description="Response regulatory" evidence="10">
    <location>
        <begin position="10"/>
        <end position="123"/>
    </location>
</feature>
<keyword evidence="7" id="KW-0804">Transcription</keyword>